<keyword evidence="3" id="KW-1003">Cell membrane</keyword>
<dbReference type="EMBL" id="BASM01000044">
    <property type="protein sequence ID" value="GAD28151.1"/>
    <property type="molecule type" value="Genomic_DNA"/>
</dbReference>
<dbReference type="InterPro" id="IPR045621">
    <property type="entry name" value="BPD_transp_1_N"/>
</dbReference>
<keyword evidence="5 7" id="KW-1133">Transmembrane helix</keyword>
<accession>A0ABQ0J113</accession>
<dbReference type="Proteomes" id="UP000018209">
    <property type="component" value="Unassembled WGS sequence"/>
</dbReference>
<dbReference type="InterPro" id="IPR035906">
    <property type="entry name" value="MetI-like_sf"/>
</dbReference>
<protein>
    <submittedName>
        <fullName evidence="9">Oligopeptide transporter permease protein OppB</fullName>
    </submittedName>
</protein>
<feature type="transmembrane region" description="Helical" evidence="7">
    <location>
        <begin position="280"/>
        <end position="306"/>
    </location>
</feature>
<dbReference type="PANTHER" id="PTHR43163">
    <property type="entry name" value="DIPEPTIDE TRANSPORT SYSTEM PERMEASE PROTEIN DPPB-RELATED"/>
    <property type="match status" value="1"/>
</dbReference>
<dbReference type="Pfam" id="PF19300">
    <property type="entry name" value="BPD_transp_1_N"/>
    <property type="match status" value="1"/>
</dbReference>
<evidence type="ECO:0000256" key="6">
    <source>
        <dbReference type="ARBA" id="ARBA00023136"/>
    </source>
</evidence>
<organism evidence="9 10">
    <name type="scientific">Gluconobacter thailandicus NBRC 3257</name>
    <dbReference type="NCBI Taxonomy" id="1381097"/>
    <lineage>
        <taxon>Bacteria</taxon>
        <taxon>Pseudomonadati</taxon>
        <taxon>Pseudomonadota</taxon>
        <taxon>Alphaproteobacteria</taxon>
        <taxon>Acetobacterales</taxon>
        <taxon>Acetobacteraceae</taxon>
        <taxon>Gluconobacter</taxon>
    </lineage>
</organism>
<evidence type="ECO:0000259" key="8">
    <source>
        <dbReference type="PROSITE" id="PS50928"/>
    </source>
</evidence>
<keyword evidence="10" id="KW-1185">Reference proteome</keyword>
<keyword evidence="6 7" id="KW-0472">Membrane</keyword>
<feature type="transmembrane region" description="Helical" evidence="7">
    <location>
        <begin position="234"/>
        <end position="260"/>
    </location>
</feature>
<comment type="subcellular location">
    <subcellularLocation>
        <location evidence="1 7">Cell membrane</location>
        <topology evidence="1 7">Multi-pass membrane protein</topology>
    </subcellularLocation>
</comment>
<evidence type="ECO:0000256" key="3">
    <source>
        <dbReference type="ARBA" id="ARBA00022475"/>
    </source>
</evidence>
<evidence type="ECO:0000313" key="9">
    <source>
        <dbReference type="EMBL" id="GAD28151.1"/>
    </source>
</evidence>
<dbReference type="PROSITE" id="PS50928">
    <property type="entry name" value="ABC_TM1"/>
    <property type="match status" value="1"/>
</dbReference>
<dbReference type="RefSeq" id="WP_007284411.1">
    <property type="nucleotide sequence ID" value="NZ_BASM01000044.1"/>
</dbReference>
<feature type="transmembrane region" description="Helical" evidence="7">
    <location>
        <begin position="12"/>
        <end position="32"/>
    </location>
</feature>
<name>A0ABQ0J113_GLUTH</name>
<proteinExistence type="inferred from homology"/>
<keyword evidence="4 7" id="KW-0812">Transmembrane</keyword>
<keyword evidence="2 7" id="KW-0813">Transport</keyword>
<dbReference type="SUPFAM" id="SSF161098">
    <property type="entry name" value="MetI-like"/>
    <property type="match status" value="1"/>
</dbReference>
<dbReference type="Gene3D" id="1.10.3720.10">
    <property type="entry name" value="MetI-like"/>
    <property type="match status" value="1"/>
</dbReference>
<dbReference type="InterPro" id="IPR000515">
    <property type="entry name" value="MetI-like"/>
</dbReference>
<comment type="similarity">
    <text evidence="7">Belongs to the binding-protein-dependent transport system permease family.</text>
</comment>
<evidence type="ECO:0000256" key="2">
    <source>
        <dbReference type="ARBA" id="ARBA00022448"/>
    </source>
</evidence>
<dbReference type="Pfam" id="PF00528">
    <property type="entry name" value="BPD_transp_1"/>
    <property type="match status" value="1"/>
</dbReference>
<evidence type="ECO:0000256" key="5">
    <source>
        <dbReference type="ARBA" id="ARBA00022989"/>
    </source>
</evidence>
<evidence type="ECO:0000313" key="10">
    <source>
        <dbReference type="Proteomes" id="UP000018209"/>
    </source>
</evidence>
<sequence>MTKRLASQRLISRIGLSLGMLFASATLTFLAVRMMPGDPATIILGGAMANPTPGAVAAITKEYGLDRPLIVQYGFYIWRLLHGDLGISFSQHLHVAEVLRQQMLPTLALASLSLFLAWALALVSVFCTVRRGRVLSSLGASLDISAAALPPFWLGIVLLWIFAFRLHLLPPAGSSSLASLIMPALSLAIPLGGFLAQVTRESMEIALDQPFILSARMRGLSMGQVLRRHALRHALLPGIALSAWALGALLGETAVIEAIFSRKGLGRTLVYAVSAQDMPLTTGIVLFVTVAYILASLVIEIIHELVDPRLATSRRRSASLWL</sequence>
<comment type="caution">
    <text evidence="9">The sequence shown here is derived from an EMBL/GenBank/DDBJ whole genome shotgun (WGS) entry which is preliminary data.</text>
</comment>
<feature type="domain" description="ABC transmembrane type-1" evidence="8">
    <location>
        <begin position="103"/>
        <end position="303"/>
    </location>
</feature>
<feature type="transmembrane region" description="Helical" evidence="7">
    <location>
        <begin position="107"/>
        <end position="129"/>
    </location>
</feature>
<feature type="transmembrane region" description="Helical" evidence="7">
    <location>
        <begin position="141"/>
        <end position="164"/>
    </location>
</feature>
<reference evidence="9 10" key="1">
    <citation type="submission" date="2013-08" db="EMBL/GenBank/DDBJ databases">
        <title>Gluconobacter thailandicus NBRC 3257 whole genome sequence.</title>
        <authorList>
            <person name="Matsutani M."/>
            <person name="Yakushi T."/>
            <person name="Matsushita K."/>
        </authorList>
    </citation>
    <scope>NUCLEOTIDE SEQUENCE [LARGE SCALE GENOMIC DNA]</scope>
    <source>
        <strain evidence="9 10">NBRC 3257</strain>
    </source>
</reference>
<dbReference type="CDD" id="cd06261">
    <property type="entry name" value="TM_PBP2"/>
    <property type="match status" value="1"/>
</dbReference>
<evidence type="ECO:0000256" key="1">
    <source>
        <dbReference type="ARBA" id="ARBA00004651"/>
    </source>
</evidence>
<gene>
    <name evidence="9" type="ORF">NBRC3257_3150</name>
</gene>
<evidence type="ECO:0000256" key="4">
    <source>
        <dbReference type="ARBA" id="ARBA00022692"/>
    </source>
</evidence>
<evidence type="ECO:0000256" key="7">
    <source>
        <dbReference type="RuleBase" id="RU363032"/>
    </source>
</evidence>
<dbReference type="PANTHER" id="PTHR43163:SF6">
    <property type="entry name" value="DIPEPTIDE TRANSPORT SYSTEM PERMEASE PROTEIN DPPB-RELATED"/>
    <property type="match status" value="1"/>
</dbReference>
<feature type="transmembrane region" description="Helical" evidence="7">
    <location>
        <begin position="176"/>
        <end position="196"/>
    </location>
</feature>